<dbReference type="Gene3D" id="2.130.10.10">
    <property type="entry name" value="YVTN repeat-like/Quinoprotein amine dehydrogenase"/>
    <property type="match status" value="2"/>
</dbReference>
<evidence type="ECO:0000313" key="4">
    <source>
        <dbReference type="Proteomes" id="UP000282311"/>
    </source>
</evidence>
<dbReference type="RefSeq" id="WP_120745853.1">
    <property type="nucleotide sequence ID" value="NZ_RBAH01000002.1"/>
</dbReference>
<dbReference type="OrthoDB" id="843723at2"/>
<comment type="caution">
    <text evidence="3">The sequence shown here is derived from an EMBL/GenBank/DDBJ whole genome shotgun (WGS) entry which is preliminary data.</text>
</comment>
<protein>
    <recommendedName>
        <fullName evidence="2">FIMAH domain-containing protein</fullName>
    </recommendedName>
</protein>
<gene>
    <name evidence="3" type="ORF">D7M11_03890</name>
</gene>
<keyword evidence="4" id="KW-1185">Reference proteome</keyword>
<dbReference type="EMBL" id="RBAH01000002">
    <property type="protein sequence ID" value="RKN86161.1"/>
    <property type="molecule type" value="Genomic_DNA"/>
</dbReference>
<dbReference type="Pfam" id="PF22888">
    <property type="entry name" value="FIMAH"/>
    <property type="match status" value="1"/>
</dbReference>
<keyword evidence="1" id="KW-0732">Signal</keyword>
<dbReference type="Gene3D" id="2.60.120.260">
    <property type="entry name" value="Galactose-binding domain-like"/>
    <property type="match status" value="1"/>
</dbReference>
<feature type="signal peptide" evidence="1">
    <location>
        <begin position="1"/>
        <end position="28"/>
    </location>
</feature>
<dbReference type="SUPFAM" id="SSF50998">
    <property type="entry name" value="Quinoprotein alcohol dehydrogenase-like"/>
    <property type="match status" value="1"/>
</dbReference>
<dbReference type="InterPro" id="IPR054470">
    <property type="entry name" value="FIMAH_dom"/>
</dbReference>
<sequence length="1028" mass="113445">MLNKILQSMLAFCMVVSMLIVGVSSASAQAKAPSNLLINPGFEMPGGETTPIPGWTLRSKSAGISTEVTDARSYEGTNSLLVNDQSATAANVTYSDPIEINGGDHLRLHAKVTGASGTIYLGIRTFKSPEDNVVGGQLDSKYVSLLPASEWTEYTVEAVAHKDAAYARVLIYTANASTGRAVLDDLHFSVEEVETIPFELVNLGQTVHKLVFNRDGVYTDSSGKSVFYVIQDGDPNILLILDVDTGQVIRSVPVVDTVDGVEHKGAYLRGFTIQPDGTVYMAGTPSTLFKYVPGEDRVHYLKKLPGSATFSLKNGPPGILVGGTYNRNELFEYNILTDELTNLGRATPDEAYAYSVAYDPEHNDYYIGIGSHAHLIRYDRDTGEKTEIPLPVRFPDAQFIWDMDVRQGKIFMRITPGKSLAYDLSTGQFEETDAVITSRLVSPVSPEGNRVYFSDGSKLGYYDFGSKQYSWLPVELENALNMMGFAKLSDPEYPGYTLIGMMDGWMLHYNLQNGKSRKLRVPVSGEASTLQTVAKGNDGRMHTSGYITGGNAIYDPLTGEREEYSKQVVGKDNVVPGTQTDRIFSYKDKILFATYGNANIYEYDQSKPWNRQDPVHPNPKILFSVSDYQQDRPTAGVIVPDLGKYVVGTVPDYGMLGGALVVYDLETNEREVYRNVIDQQSVTAVTYKDGLVYAGSNIWGGLGIQPTEKEAKLFIWDIKKKEKVFEMVPIPGRRGITELIVGPDGMIWGSAEGDLFIFNPESRQIVYTGPLVSRSYGSAVWRDAQFVIGTDGNVYGVQANQFFVIDAVTKQKQVIRSVGKRNWLGQDDFGRFYLTEDTELLQLTIPGLVLRPTGARLDVSVTALTYGKTADIAITGLLEKGSTVQHMERRNPQYFSSDPSVIGFEDGKLVAGRPGTAEIWARVVMDGNVVETNHVAMTVTATVDTLERSLNAFVQAGEIRNALASQLTNALKQTRHFLNMDERDKALKHLEDFHKHLTNPAMADQMTQLAKDTLLADVQWLIASWQPE</sequence>
<evidence type="ECO:0000259" key="2">
    <source>
        <dbReference type="Pfam" id="PF22888"/>
    </source>
</evidence>
<name>A0A3B0CMR2_9BACL</name>
<dbReference type="InterPro" id="IPR015943">
    <property type="entry name" value="WD40/YVTN_repeat-like_dom_sf"/>
</dbReference>
<proteinExistence type="predicted"/>
<feature type="domain" description="FIMAH" evidence="2">
    <location>
        <begin position="944"/>
        <end position="1023"/>
    </location>
</feature>
<evidence type="ECO:0000313" key="3">
    <source>
        <dbReference type="EMBL" id="RKN86161.1"/>
    </source>
</evidence>
<dbReference type="AlphaFoldDB" id="A0A3B0CMR2"/>
<dbReference type="Proteomes" id="UP000282311">
    <property type="component" value="Unassembled WGS sequence"/>
</dbReference>
<organism evidence="3 4">
    <name type="scientific">Paenibacillus ginsengarvi</name>
    <dbReference type="NCBI Taxonomy" id="400777"/>
    <lineage>
        <taxon>Bacteria</taxon>
        <taxon>Bacillati</taxon>
        <taxon>Bacillota</taxon>
        <taxon>Bacilli</taxon>
        <taxon>Bacillales</taxon>
        <taxon>Paenibacillaceae</taxon>
        <taxon>Paenibacillus</taxon>
    </lineage>
</organism>
<reference evidence="3 4" key="1">
    <citation type="journal article" date="2007" name="Int. J. Syst. Evol. Microbiol.">
        <title>Paenibacillus ginsengarvi sp. nov., isolated from soil from ginseng cultivation.</title>
        <authorList>
            <person name="Yoon M.H."/>
            <person name="Ten L.N."/>
            <person name="Im W.T."/>
        </authorList>
    </citation>
    <scope>NUCLEOTIDE SEQUENCE [LARGE SCALE GENOMIC DNA]</scope>
    <source>
        <strain evidence="3 4">KCTC 13059</strain>
    </source>
</reference>
<accession>A0A3B0CMR2</accession>
<dbReference type="InterPro" id="IPR011047">
    <property type="entry name" value="Quinoprotein_ADH-like_sf"/>
</dbReference>
<feature type="chain" id="PRO_5017349495" description="FIMAH domain-containing protein" evidence="1">
    <location>
        <begin position="29"/>
        <end position="1028"/>
    </location>
</feature>
<evidence type="ECO:0000256" key="1">
    <source>
        <dbReference type="SAM" id="SignalP"/>
    </source>
</evidence>